<evidence type="ECO:0000313" key="11">
    <source>
        <dbReference type="Proteomes" id="UP000051621"/>
    </source>
</evidence>
<dbReference type="PATRIC" id="fig|1423731.3.peg.1110"/>
<dbReference type="InterPro" id="IPR012795">
    <property type="entry name" value="tRNA_Ile_lys_synt_N"/>
</dbReference>
<dbReference type="PANTHER" id="PTHR43033:SF1">
    <property type="entry name" value="TRNA(ILE)-LYSIDINE SYNTHASE-RELATED"/>
    <property type="match status" value="1"/>
</dbReference>
<name>A0A0R1MAG7_9LACO</name>
<protein>
    <recommendedName>
        <fullName evidence="8">tRNA(Ile)-lysidine synthase</fullName>
        <ecNumber evidence="8">6.3.4.19</ecNumber>
    </recommendedName>
    <alternativeName>
        <fullName evidence="8">tRNA(Ile)-2-lysyl-cytidine synthase</fullName>
    </alternativeName>
    <alternativeName>
        <fullName evidence="8">tRNA(Ile)-lysidine synthetase</fullName>
    </alternativeName>
</protein>
<dbReference type="SMART" id="SM00977">
    <property type="entry name" value="TilS_C"/>
    <property type="match status" value="1"/>
</dbReference>
<dbReference type="SUPFAM" id="SSF56037">
    <property type="entry name" value="PheT/TilS domain"/>
    <property type="match status" value="1"/>
</dbReference>
<dbReference type="InterPro" id="IPR014729">
    <property type="entry name" value="Rossmann-like_a/b/a_fold"/>
</dbReference>
<sequence length="451" mass="53185">MKMNMARAFEETLVQLDLNKKVLVAVSTGVDSMTLVDLLLRIPIKRRPQLFIAYVDHRLREQSSLETEFIQKFCKKKSLTLFIKRWEEHDHPQRGVEAAARTVRYDFFEKIMRKEKITDLLTAHHADDQAETFLMKLVRGGELNQLIGIERQRPFRTVGRLSRPLLKFSKQAIREYAVKHHLNYFEDYTNQDNDFFRNRVRNQIIPRLKEENPRFLEHIGKYTDQLEQFISVVKENGYKKLASLETTRQCYSVKKWLSLSYNWQEITLKLLLQRQKRAYSQQQLMQIMSLLKNDQKPQGSIILGQKVIFAKQYACFFLKRQSYEADNGLLSQELKLDQWHTLPGGLKVGLFLNGKQVVEKQDDVFVFSNQACLPLKVRHRRPGDTIETKVGHQKIKKIMIDAKLTAEKRKQTWLVTSCTDQVIWVVGLKKSDLSECRSDDKIQYMVIFRRK</sequence>
<gene>
    <name evidence="8" type="primary">tilS</name>
    <name evidence="10" type="ORF">FC81_GL001080</name>
</gene>
<dbReference type="GO" id="GO:0032267">
    <property type="term" value="F:tRNA(Ile)-lysidine synthase activity"/>
    <property type="evidence" value="ECO:0007669"/>
    <property type="project" value="UniProtKB-EC"/>
</dbReference>
<dbReference type="GO" id="GO:0005737">
    <property type="term" value="C:cytoplasm"/>
    <property type="evidence" value="ECO:0007669"/>
    <property type="project" value="UniProtKB-SubCell"/>
</dbReference>
<evidence type="ECO:0000256" key="1">
    <source>
        <dbReference type="ARBA" id="ARBA00004496"/>
    </source>
</evidence>
<dbReference type="InterPro" id="IPR012796">
    <property type="entry name" value="Lysidine-tRNA-synth_C"/>
</dbReference>
<evidence type="ECO:0000256" key="8">
    <source>
        <dbReference type="HAMAP-Rule" id="MF_01161"/>
    </source>
</evidence>
<feature type="domain" description="Lysidine-tRNA(Ile) synthetase C-terminal" evidence="9">
    <location>
        <begin position="375"/>
        <end position="447"/>
    </location>
</feature>
<keyword evidence="5" id="KW-0547">Nucleotide-binding</keyword>
<dbReference type="SUPFAM" id="SSF52402">
    <property type="entry name" value="Adenine nucleotide alpha hydrolases-like"/>
    <property type="match status" value="1"/>
</dbReference>
<keyword evidence="11" id="KW-1185">Reference proteome</keyword>
<dbReference type="EMBL" id="AZEF01000020">
    <property type="protein sequence ID" value="KRL01866.1"/>
    <property type="molecule type" value="Genomic_DNA"/>
</dbReference>
<dbReference type="CDD" id="cd01992">
    <property type="entry name" value="TilS_N"/>
    <property type="match status" value="1"/>
</dbReference>
<evidence type="ECO:0000256" key="5">
    <source>
        <dbReference type="ARBA" id="ARBA00022741"/>
    </source>
</evidence>
<dbReference type="Pfam" id="PF01171">
    <property type="entry name" value="ATP_bind_3"/>
    <property type="match status" value="1"/>
</dbReference>
<keyword evidence="2 8" id="KW-0963">Cytoplasm</keyword>
<dbReference type="EC" id="6.3.4.19" evidence="8"/>
<keyword evidence="6" id="KW-0067">ATP-binding</keyword>
<evidence type="ECO:0000313" key="10">
    <source>
        <dbReference type="EMBL" id="KRL01866.1"/>
    </source>
</evidence>
<dbReference type="NCBIfam" id="TIGR02433">
    <property type="entry name" value="lysidine_TilS_C"/>
    <property type="match status" value="1"/>
</dbReference>
<dbReference type="AlphaFoldDB" id="A0A0R1MAG7"/>
<evidence type="ECO:0000256" key="3">
    <source>
        <dbReference type="ARBA" id="ARBA00022598"/>
    </source>
</evidence>
<organism evidence="10 11">
    <name type="scientific">Liquorilactobacillus capillatus DSM 19910</name>
    <dbReference type="NCBI Taxonomy" id="1423731"/>
    <lineage>
        <taxon>Bacteria</taxon>
        <taxon>Bacillati</taxon>
        <taxon>Bacillota</taxon>
        <taxon>Bacilli</taxon>
        <taxon>Lactobacillales</taxon>
        <taxon>Lactobacillaceae</taxon>
        <taxon>Liquorilactobacillus</taxon>
    </lineage>
</organism>
<accession>A0A0R1MAG7</accession>
<dbReference type="Pfam" id="PF11734">
    <property type="entry name" value="TilS_C"/>
    <property type="match status" value="1"/>
</dbReference>
<evidence type="ECO:0000259" key="9">
    <source>
        <dbReference type="SMART" id="SM00977"/>
    </source>
</evidence>
<dbReference type="STRING" id="1423731.FC81_GL001080"/>
<comment type="subcellular location">
    <subcellularLocation>
        <location evidence="1 8">Cytoplasm</location>
    </subcellularLocation>
</comment>
<evidence type="ECO:0000256" key="6">
    <source>
        <dbReference type="ARBA" id="ARBA00022840"/>
    </source>
</evidence>
<keyword evidence="4 8" id="KW-0819">tRNA processing</keyword>
<comment type="function">
    <text evidence="8">Ligates lysine onto the cytidine present at position 34 of the AUA codon-specific tRNA(Ile) that contains the anticodon CAU, in an ATP-dependent manner. Cytidine is converted to lysidine, thus changing the amino acid specificity of the tRNA from methionine to isoleucine.</text>
</comment>
<evidence type="ECO:0000256" key="4">
    <source>
        <dbReference type="ARBA" id="ARBA00022694"/>
    </source>
</evidence>
<comment type="caution">
    <text evidence="10">The sequence shown here is derived from an EMBL/GenBank/DDBJ whole genome shotgun (WGS) entry which is preliminary data.</text>
</comment>
<dbReference type="NCBIfam" id="TIGR02432">
    <property type="entry name" value="lysidine_TilS_N"/>
    <property type="match status" value="1"/>
</dbReference>
<dbReference type="PANTHER" id="PTHR43033">
    <property type="entry name" value="TRNA(ILE)-LYSIDINE SYNTHASE-RELATED"/>
    <property type="match status" value="1"/>
</dbReference>
<dbReference type="GO" id="GO:0005524">
    <property type="term" value="F:ATP binding"/>
    <property type="evidence" value="ECO:0007669"/>
    <property type="project" value="UniProtKB-KW"/>
</dbReference>
<evidence type="ECO:0000256" key="7">
    <source>
        <dbReference type="ARBA" id="ARBA00048539"/>
    </source>
</evidence>
<keyword evidence="3 8" id="KW-0436">Ligase</keyword>
<dbReference type="Proteomes" id="UP000051621">
    <property type="component" value="Unassembled WGS sequence"/>
</dbReference>
<comment type="caution">
    <text evidence="8">Lacks conserved residue(s) required for the propagation of feature annotation.</text>
</comment>
<dbReference type="InterPro" id="IPR012094">
    <property type="entry name" value="tRNA_Ile_lys_synt"/>
</dbReference>
<evidence type="ECO:0000256" key="2">
    <source>
        <dbReference type="ARBA" id="ARBA00022490"/>
    </source>
</evidence>
<dbReference type="Gene3D" id="3.40.50.620">
    <property type="entry name" value="HUPs"/>
    <property type="match status" value="1"/>
</dbReference>
<proteinExistence type="inferred from homology"/>
<comment type="catalytic activity">
    <reaction evidence="7 8">
        <text>cytidine(34) in tRNA(Ile2) + L-lysine + ATP = lysidine(34) in tRNA(Ile2) + AMP + diphosphate + H(+)</text>
        <dbReference type="Rhea" id="RHEA:43744"/>
        <dbReference type="Rhea" id="RHEA-COMP:10625"/>
        <dbReference type="Rhea" id="RHEA-COMP:10670"/>
        <dbReference type="ChEBI" id="CHEBI:15378"/>
        <dbReference type="ChEBI" id="CHEBI:30616"/>
        <dbReference type="ChEBI" id="CHEBI:32551"/>
        <dbReference type="ChEBI" id="CHEBI:33019"/>
        <dbReference type="ChEBI" id="CHEBI:82748"/>
        <dbReference type="ChEBI" id="CHEBI:83665"/>
        <dbReference type="ChEBI" id="CHEBI:456215"/>
        <dbReference type="EC" id="6.3.4.19"/>
    </reaction>
</comment>
<comment type="similarity">
    <text evidence="8">Belongs to the tRNA(Ile)-lysidine synthase family.</text>
</comment>
<dbReference type="GO" id="GO:0006400">
    <property type="term" value="P:tRNA modification"/>
    <property type="evidence" value="ECO:0007669"/>
    <property type="project" value="UniProtKB-UniRule"/>
</dbReference>
<reference evidence="10 11" key="1">
    <citation type="journal article" date="2015" name="Genome Announc.">
        <title>Expanding the biotechnology potential of lactobacilli through comparative genomics of 213 strains and associated genera.</title>
        <authorList>
            <person name="Sun Z."/>
            <person name="Harris H.M."/>
            <person name="McCann A."/>
            <person name="Guo C."/>
            <person name="Argimon S."/>
            <person name="Zhang W."/>
            <person name="Yang X."/>
            <person name="Jeffery I.B."/>
            <person name="Cooney J.C."/>
            <person name="Kagawa T.F."/>
            <person name="Liu W."/>
            <person name="Song Y."/>
            <person name="Salvetti E."/>
            <person name="Wrobel A."/>
            <person name="Rasinkangas P."/>
            <person name="Parkhill J."/>
            <person name="Rea M.C."/>
            <person name="O'Sullivan O."/>
            <person name="Ritari J."/>
            <person name="Douillard F.P."/>
            <person name="Paul Ross R."/>
            <person name="Yang R."/>
            <person name="Briner A.E."/>
            <person name="Felis G.E."/>
            <person name="de Vos W.M."/>
            <person name="Barrangou R."/>
            <person name="Klaenhammer T.R."/>
            <person name="Caufield P.W."/>
            <person name="Cui Y."/>
            <person name="Zhang H."/>
            <person name="O'Toole P.W."/>
        </authorList>
    </citation>
    <scope>NUCLEOTIDE SEQUENCE [LARGE SCALE GENOMIC DNA]</scope>
    <source>
        <strain evidence="10 11">DSM 19910</strain>
    </source>
</reference>
<dbReference type="HAMAP" id="MF_01161">
    <property type="entry name" value="tRNA_Ile_lys_synt"/>
    <property type="match status" value="1"/>
</dbReference>
<dbReference type="InterPro" id="IPR011063">
    <property type="entry name" value="TilS/TtcA_N"/>
</dbReference>
<dbReference type="OrthoDB" id="9807403at2"/>